<dbReference type="AlphaFoldDB" id="A0A7E4UZU8"/>
<protein>
    <recommendedName>
        <fullName evidence="6">Large ribosomal subunit protein uL29m</fullName>
    </recommendedName>
</protein>
<reference evidence="9" key="2">
    <citation type="submission" date="2020-10" db="UniProtKB">
        <authorList>
            <consortium name="WormBaseParasite"/>
        </authorList>
    </citation>
    <scope>IDENTIFICATION</scope>
</reference>
<dbReference type="GO" id="GO:0003735">
    <property type="term" value="F:structural constituent of ribosome"/>
    <property type="evidence" value="ECO:0007669"/>
    <property type="project" value="InterPro"/>
</dbReference>
<feature type="compositionally biased region" description="Basic and acidic residues" evidence="7">
    <location>
        <begin position="213"/>
        <end position="238"/>
    </location>
</feature>
<comment type="subcellular location">
    <subcellularLocation>
        <location evidence="1">Mitochondrion</location>
    </subcellularLocation>
</comment>
<evidence type="ECO:0000313" key="9">
    <source>
        <dbReference type="WBParaSite" id="Pan_g14827.t1"/>
    </source>
</evidence>
<evidence type="ECO:0000256" key="3">
    <source>
        <dbReference type="ARBA" id="ARBA00022980"/>
    </source>
</evidence>
<dbReference type="Pfam" id="PF06984">
    <property type="entry name" value="MRP-L47"/>
    <property type="match status" value="1"/>
</dbReference>
<keyword evidence="4" id="KW-0496">Mitochondrion</keyword>
<dbReference type="InterPro" id="IPR038340">
    <property type="entry name" value="MRP-L47_sf"/>
</dbReference>
<evidence type="ECO:0000313" key="8">
    <source>
        <dbReference type="Proteomes" id="UP000492821"/>
    </source>
</evidence>
<evidence type="ECO:0000256" key="4">
    <source>
        <dbReference type="ARBA" id="ARBA00023128"/>
    </source>
</evidence>
<dbReference type="Gene3D" id="6.10.330.20">
    <property type="match status" value="1"/>
</dbReference>
<dbReference type="GO" id="GO:0032543">
    <property type="term" value="P:mitochondrial translation"/>
    <property type="evidence" value="ECO:0007669"/>
    <property type="project" value="TreeGrafter"/>
</dbReference>
<evidence type="ECO:0000256" key="2">
    <source>
        <dbReference type="ARBA" id="ARBA00009254"/>
    </source>
</evidence>
<accession>A0A7E4UZU8</accession>
<dbReference type="PANTHER" id="PTHR21183">
    <property type="entry name" value="RIBOSOMAL PROTEIN L47, MITOCHONDRIAL-RELATED"/>
    <property type="match status" value="1"/>
</dbReference>
<keyword evidence="3" id="KW-0689">Ribosomal protein</keyword>
<organism evidence="8 9">
    <name type="scientific">Panagrellus redivivus</name>
    <name type="common">Microworm</name>
    <dbReference type="NCBI Taxonomy" id="6233"/>
    <lineage>
        <taxon>Eukaryota</taxon>
        <taxon>Metazoa</taxon>
        <taxon>Ecdysozoa</taxon>
        <taxon>Nematoda</taxon>
        <taxon>Chromadorea</taxon>
        <taxon>Rhabditida</taxon>
        <taxon>Tylenchina</taxon>
        <taxon>Panagrolaimomorpha</taxon>
        <taxon>Panagrolaimoidea</taxon>
        <taxon>Panagrolaimidae</taxon>
        <taxon>Panagrellus</taxon>
    </lineage>
</organism>
<evidence type="ECO:0000256" key="7">
    <source>
        <dbReference type="SAM" id="MobiDB-lite"/>
    </source>
</evidence>
<dbReference type="PANTHER" id="PTHR21183:SF18">
    <property type="entry name" value="LARGE RIBOSOMAL SUBUNIT PROTEIN UL29M"/>
    <property type="match status" value="1"/>
</dbReference>
<sequence>MHRLLLSRTLPRLGRVFASSEATTTAKSLTETKKAASTDAGEYLLPGGPLAEFFDKEENFGKAELRPKQRPGRSWTSEELRLKSNLDLHKLWYVLLKERNMLLTMEHAYKIRQRPFPNPERLDRVRESMENIEEVVHERNTAFLQLETGDSADPPMRTVTSFAGFTYQKQATEHLLPADITGEKEYETPYLDESAYVTQKLWAEKQHLKKMHDADQARYRERFSHDQASRYGKGDRRVFNAPEQLPQ</sequence>
<dbReference type="WBParaSite" id="Pan_g14827.t1">
    <property type="protein sequence ID" value="Pan_g14827.t1"/>
    <property type="gene ID" value="Pan_g14827"/>
</dbReference>
<keyword evidence="8" id="KW-1185">Reference proteome</keyword>
<dbReference type="Proteomes" id="UP000492821">
    <property type="component" value="Unassembled WGS sequence"/>
</dbReference>
<evidence type="ECO:0000256" key="1">
    <source>
        <dbReference type="ARBA" id="ARBA00004173"/>
    </source>
</evidence>
<dbReference type="GO" id="GO:0005762">
    <property type="term" value="C:mitochondrial large ribosomal subunit"/>
    <property type="evidence" value="ECO:0007669"/>
    <property type="project" value="TreeGrafter"/>
</dbReference>
<keyword evidence="5" id="KW-0687">Ribonucleoprotein</keyword>
<evidence type="ECO:0000256" key="6">
    <source>
        <dbReference type="ARBA" id="ARBA00035289"/>
    </source>
</evidence>
<reference evidence="8" key="1">
    <citation type="journal article" date="2013" name="Genetics">
        <title>The draft genome and transcriptome of Panagrellus redivivus are shaped by the harsh demands of a free-living lifestyle.</title>
        <authorList>
            <person name="Srinivasan J."/>
            <person name="Dillman A.R."/>
            <person name="Macchietto M.G."/>
            <person name="Heikkinen L."/>
            <person name="Lakso M."/>
            <person name="Fracchia K.M."/>
            <person name="Antoshechkin I."/>
            <person name="Mortazavi A."/>
            <person name="Wong G."/>
            <person name="Sternberg P.W."/>
        </authorList>
    </citation>
    <scope>NUCLEOTIDE SEQUENCE [LARGE SCALE GENOMIC DNA]</scope>
    <source>
        <strain evidence="8">MT8872</strain>
    </source>
</reference>
<proteinExistence type="inferred from homology"/>
<feature type="region of interest" description="Disordered" evidence="7">
    <location>
        <begin position="213"/>
        <end position="247"/>
    </location>
</feature>
<evidence type="ECO:0000256" key="5">
    <source>
        <dbReference type="ARBA" id="ARBA00023274"/>
    </source>
</evidence>
<dbReference type="InterPro" id="IPR010729">
    <property type="entry name" value="Ribosomal_uL29_mit"/>
</dbReference>
<comment type="similarity">
    <text evidence="2">Belongs to the universal ribosomal protein uL29 family.</text>
</comment>
<name>A0A7E4UZU8_PANRE</name>